<dbReference type="EMBL" id="JAFMOU010000054">
    <property type="protein sequence ID" value="MBU9833546.1"/>
    <property type="molecule type" value="Genomic_DNA"/>
</dbReference>
<evidence type="ECO:0000259" key="1">
    <source>
        <dbReference type="Pfam" id="PF02558"/>
    </source>
</evidence>
<name>A0ABS6KVM8_9GAMM</name>
<proteinExistence type="predicted"/>
<dbReference type="Pfam" id="PF02558">
    <property type="entry name" value="ApbA"/>
    <property type="match status" value="1"/>
</dbReference>
<dbReference type="Proteomes" id="UP000699865">
    <property type="component" value="Unassembled WGS sequence"/>
</dbReference>
<gene>
    <name evidence="2" type="ORF">J1786_01655</name>
</gene>
<dbReference type="InterPro" id="IPR013332">
    <property type="entry name" value="KPR_N"/>
</dbReference>
<keyword evidence="3" id="KW-1185">Reference proteome</keyword>
<evidence type="ECO:0000313" key="2">
    <source>
        <dbReference type="EMBL" id="MBU9833546.1"/>
    </source>
</evidence>
<reference evidence="2 3" key="1">
    <citation type="submission" date="2021-03" db="EMBL/GenBank/DDBJ databases">
        <title>Five novel Rahnella species.</title>
        <authorList>
            <person name="Brady C."/>
            <person name="Asselin J."/>
            <person name="Beer S."/>
            <person name="Bruberg M.B."/>
            <person name="Crampton B."/>
            <person name="Venter S."/>
            <person name="Arnold D."/>
            <person name="Denman S."/>
        </authorList>
    </citation>
    <scope>NUCLEOTIDE SEQUENCE [LARGE SCALE GENOMIC DNA]</scope>
    <source>
        <strain evidence="2 3">L72c</strain>
    </source>
</reference>
<evidence type="ECO:0000313" key="3">
    <source>
        <dbReference type="Proteomes" id="UP000699865"/>
    </source>
</evidence>
<comment type="caution">
    <text evidence="2">The sequence shown here is derived from an EMBL/GenBank/DDBJ whole genome shotgun (WGS) entry which is preliminary data.</text>
</comment>
<dbReference type="RefSeq" id="WP_217137491.1">
    <property type="nucleotide sequence ID" value="NZ_JAFMOU010000054.1"/>
</dbReference>
<organism evidence="2 3">
    <name type="scientific">Rahnella perminowiae</name>
    <dbReference type="NCBI Taxonomy" id="2816244"/>
    <lineage>
        <taxon>Bacteria</taxon>
        <taxon>Pseudomonadati</taxon>
        <taxon>Pseudomonadota</taxon>
        <taxon>Gammaproteobacteria</taxon>
        <taxon>Enterobacterales</taxon>
        <taxon>Yersiniaceae</taxon>
        <taxon>Rahnella</taxon>
    </lineage>
</organism>
<feature type="domain" description="Ketopantoate reductase N-terminal" evidence="1">
    <location>
        <begin position="13"/>
        <end position="143"/>
    </location>
</feature>
<accession>A0ABS6KVM8</accession>
<protein>
    <submittedName>
        <fullName evidence="2">NAD(P)-binding domain-containing protein</fullName>
    </submittedName>
</protein>
<sequence length="300" mass="32728">MPSLSPQSTSLCIAVVGCGKIGSTFACQLARAGHDVTVIARPMSARLQQLRRDNGIITVTGERADVCIADTLDERIPYDLIIVTVVAYQVDAVLPALQRSVAKSIQFMFVTFEPERLRDAIGAERCSFGMPFVQAMIDKGGKLKPTISKSQKTIMSQQCWVDVFNAAGLPAAHEPDMPLWLRCHVPLCIGFESVAVVGELRGGGASWGEAKLVARGVKESFALIKGLGYQVYPKSKARISDLPTFVLTFMFWTFSRVKSMRELLASGKEECKALIDRMVEAAPRATPAVKIARIQAIRPV</sequence>